<dbReference type="EMBL" id="VMNW02000008">
    <property type="protein sequence ID" value="KAA9164009.1"/>
    <property type="molecule type" value="Genomic_DNA"/>
</dbReference>
<organism evidence="5 6">
    <name type="scientific">Amycolatopsis acidicola</name>
    <dbReference type="NCBI Taxonomy" id="2596893"/>
    <lineage>
        <taxon>Bacteria</taxon>
        <taxon>Bacillati</taxon>
        <taxon>Actinomycetota</taxon>
        <taxon>Actinomycetes</taxon>
        <taxon>Pseudonocardiales</taxon>
        <taxon>Pseudonocardiaceae</taxon>
        <taxon>Amycolatopsis</taxon>
    </lineage>
</organism>
<dbReference type="InterPro" id="IPR011711">
    <property type="entry name" value="GntR_C"/>
</dbReference>
<dbReference type="InterPro" id="IPR000524">
    <property type="entry name" value="Tscrpt_reg_HTH_GntR"/>
</dbReference>
<evidence type="ECO:0000256" key="2">
    <source>
        <dbReference type="ARBA" id="ARBA00023125"/>
    </source>
</evidence>
<keyword evidence="2" id="KW-0238">DNA-binding</keyword>
<dbReference type="SMART" id="SM00895">
    <property type="entry name" value="FCD"/>
    <property type="match status" value="1"/>
</dbReference>
<dbReference type="Proteomes" id="UP000319769">
    <property type="component" value="Unassembled WGS sequence"/>
</dbReference>
<gene>
    <name evidence="5" type="ORF">FPZ12_008295</name>
</gene>
<dbReference type="SUPFAM" id="SSF46785">
    <property type="entry name" value="Winged helix' DNA-binding domain"/>
    <property type="match status" value="1"/>
</dbReference>
<dbReference type="InterPro" id="IPR036388">
    <property type="entry name" value="WH-like_DNA-bd_sf"/>
</dbReference>
<evidence type="ECO:0000256" key="3">
    <source>
        <dbReference type="ARBA" id="ARBA00023163"/>
    </source>
</evidence>
<dbReference type="PANTHER" id="PTHR43537">
    <property type="entry name" value="TRANSCRIPTIONAL REGULATOR, GNTR FAMILY"/>
    <property type="match status" value="1"/>
</dbReference>
<evidence type="ECO:0000259" key="4">
    <source>
        <dbReference type="PROSITE" id="PS50949"/>
    </source>
</evidence>
<name>A0A5N0VCA9_9PSEU</name>
<dbReference type="PANTHER" id="PTHR43537:SF5">
    <property type="entry name" value="UXU OPERON TRANSCRIPTIONAL REGULATOR"/>
    <property type="match status" value="1"/>
</dbReference>
<protein>
    <submittedName>
        <fullName evidence="5">GntR family transcriptional regulator</fullName>
    </submittedName>
</protein>
<keyword evidence="3" id="KW-0804">Transcription</keyword>
<dbReference type="OrthoDB" id="8680240at2"/>
<dbReference type="GO" id="GO:0003677">
    <property type="term" value="F:DNA binding"/>
    <property type="evidence" value="ECO:0007669"/>
    <property type="project" value="UniProtKB-KW"/>
</dbReference>
<keyword evidence="6" id="KW-1185">Reference proteome</keyword>
<dbReference type="SUPFAM" id="SSF48008">
    <property type="entry name" value="GntR ligand-binding domain-like"/>
    <property type="match status" value="1"/>
</dbReference>
<dbReference type="SMART" id="SM00345">
    <property type="entry name" value="HTH_GNTR"/>
    <property type="match status" value="1"/>
</dbReference>
<keyword evidence="1" id="KW-0805">Transcription regulation</keyword>
<evidence type="ECO:0000256" key="1">
    <source>
        <dbReference type="ARBA" id="ARBA00023015"/>
    </source>
</evidence>
<dbReference type="InterPro" id="IPR036390">
    <property type="entry name" value="WH_DNA-bd_sf"/>
</dbReference>
<dbReference type="RefSeq" id="WP_144748514.1">
    <property type="nucleotide sequence ID" value="NZ_VMNW02000008.1"/>
</dbReference>
<dbReference type="Gene3D" id="1.10.10.10">
    <property type="entry name" value="Winged helix-like DNA-binding domain superfamily/Winged helix DNA-binding domain"/>
    <property type="match status" value="1"/>
</dbReference>
<dbReference type="Pfam" id="PF00392">
    <property type="entry name" value="GntR"/>
    <property type="match status" value="1"/>
</dbReference>
<comment type="caution">
    <text evidence="5">The sequence shown here is derived from an EMBL/GenBank/DDBJ whole genome shotgun (WGS) entry which is preliminary data.</text>
</comment>
<feature type="domain" description="HTH gntR-type" evidence="4">
    <location>
        <begin position="1"/>
        <end position="66"/>
    </location>
</feature>
<dbReference type="Pfam" id="PF07729">
    <property type="entry name" value="FCD"/>
    <property type="match status" value="1"/>
</dbReference>
<accession>A0A5N0VCA9</accession>
<reference evidence="5" key="1">
    <citation type="submission" date="2019-09" db="EMBL/GenBank/DDBJ databases">
        <authorList>
            <person name="Teo W.F.A."/>
            <person name="Duangmal K."/>
        </authorList>
    </citation>
    <scope>NUCLEOTIDE SEQUENCE [LARGE SCALE GENOMIC DNA]</scope>
    <source>
        <strain evidence="5">K81G1</strain>
    </source>
</reference>
<evidence type="ECO:0000313" key="5">
    <source>
        <dbReference type="EMBL" id="KAA9164009.1"/>
    </source>
</evidence>
<proteinExistence type="predicted"/>
<sequence length="215" mass="23978">MESRAMMALRSFITSGDVEPGARLTEIDLSERLGVGRATLRTVLARLADEGLVVKKPYAGWHVIELDEQAVWEIWTLRGSFESLAGRLVVEHGDAAALDRIAAAHRTLVDACTEGDLNEISRRDFEFHRAVLVGSRNQRLIRHYDVVAHQVRMYIRVSNSEVAADPDDIVEQHRALAAAFAARDADRVFAEAWKHNESEGGRLLARRTALRENAG</sequence>
<dbReference type="Gene3D" id="1.20.120.530">
    <property type="entry name" value="GntR ligand-binding domain-like"/>
    <property type="match status" value="1"/>
</dbReference>
<dbReference type="InterPro" id="IPR008920">
    <property type="entry name" value="TF_FadR/GntR_C"/>
</dbReference>
<dbReference type="GO" id="GO:0003700">
    <property type="term" value="F:DNA-binding transcription factor activity"/>
    <property type="evidence" value="ECO:0007669"/>
    <property type="project" value="InterPro"/>
</dbReference>
<dbReference type="PROSITE" id="PS50949">
    <property type="entry name" value="HTH_GNTR"/>
    <property type="match status" value="1"/>
</dbReference>
<dbReference type="AlphaFoldDB" id="A0A5N0VCA9"/>
<evidence type="ECO:0000313" key="6">
    <source>
        <dbReference type="Proteomes" id="UP000319769"/>
    </source>
</evidence>